<dbReference type="EMBL" id="CAJRGZ010000019">
    <property type="protein sequence ID" value="CAG5158741.1"/>
    <property type="molecule type" value="Genomic_DNA"/>
</dbReference>
<keyword evidence="3" id="KW-1185">Reference proteome</keyword>
<evidence type="ECO:0000313" key="3">
    <source>
        <dbReference type="Proteomes" id="UP000676310"/>
    </source>
</evidence>
<dbReference type="SUPFAM" id="SSF51735">
    <property type="entry name" value="NAD(P)-binding Rossmann-fold domains"/>
    <property type="match status" value="1"/>
</dbReference>
<reference evidence="2" key="1">
    <citation type="submission" date="2021-05" db="EMBL/GenBank/DDBJ databases">
        <authorList>
            <person name="Stam R."/>
        </authorList>
    </citation>
    <scope>NUCLEOTIDE SEQUENCE</scope>
    <source>
        <strain evidence="2">CS162</strain>
    </source>
</reference>
<proteinExistence type="inferred from homology"/>
<comment type="caution">
    <text evidence="2">The sequence shown here is derived from an EMBL/GenBank/DDBJ whole genome shotgun (WGS) entry which is preliminary data.</text>
</comment>
<dbReference type="RefSeq" id="XP_043168786.1">
    <property type="nucleotide sequence ID" value="XM_043312851.1"/>
</dbReference>
<dbReference type="AlphaFoldDB" id="A0A8J2I2J7"/>
<dbReference type="OrthoDB" id="9876299at2759"/>
<dbReference type="Gene3D" id="3.40.50.720">
    <property type="entry name" value="NAD(P)-binding Rossmann-like Domain"/>
    <property type="match status" value="1"/>
</dbReference>
<protein>
    <recommendedName>
        <fullName evidence="4">NAD(P)-binding protein</fullName>
    </recommendedName>
</protein>
<sequence length="248" mass="26538">MTSITVLFTGANRPQATRSSLATAILRILSSQALAKLPKGEGSKLIVVDASIEVDALPAVKELQDNHGIDHLDIVIASAGVSYTWPSVAELKLDGLRGHLDPNVYSFITLYQATQTLLQKPSKEPIFTPIGSTAGCIACVFPPPPPPPPLSLNQLSIPNAAYGPNNAMVNWSTVRINSEESWLNALVLDPDWLQTDLGNAGAFRFGAEQAETTIDASCNGMIKVINESTKEKDGGKMIGWEGGIRGYR</sequence>
<name>A0A8J2I2J7_9PLEO</name>
<dbReference type="GO" id="GO:0005737">
    <property type="term" value="C:cytoplasm"/>
    <property type="evidence" value="ECO:0007669"/>
    <property type="project" value="TreeGrafter"/>
</dbReference>
<gene>
    <name evidence="2" type="ORF">ALTATR162_LOCUS5232</name>
</gene>
<dbReference type="PANTHER" id="PTHR43544">
    <property type="entry name" value="SHORT-CHAIN DEHYDROGENASE/REDUCTASE"/>
    <property type="match status" value="1"/>
</dbReference>
<dbReference type="PANTHER" id="PTHR43544:SF26">
    <property type="entry name" value="SHORT CHAIN DEHYDROGENASE_REDUCTASE FAMILY OXIDOREDUCTASE (JCVI)"/>
    <property type="match status" value="1"/>
</dbReference>
<dbReference type="GeneID" id="67016988"/>
<dbReference type="Proteomes" id="UP000676310">
    <property type="component" value="Unassembled WGS sequence"/>
</dbReference>
<evidence type="ECO:0000256" key="1">
    <source>
        <dbReference type="ARBA" id="ARBA00006484"/>
    </source>
</evidence>
<dbReference type="InterPro" id="IPR051468">
    <property type="entry name" value="Fungal_SecMetab_SDRs"/>
</dbReference>
<evidence type="ECO:0000313" key="2">
    <source>
        <dbReference type="EMBL" id="CAG5158741.1"/>
    </source>
</evidence>
<dbReference type="GO" id="GO:0016491">
    <property type="term" value="F:oxidoreductase activity"/>
    <property type="evidence" value="ECO:0007669"/>
    <property type="project" value="TreeGrafter"/>
</dbReference>
<organism evidence="2 3">
    <name type="scientific">Alternaria atra</name>
    <dbReference type="NCBI Taxonomy" id="119953"/>
    <lineage>
        <taxon>Eukaryota</taxon>
        <taxon>Fungi</taxon>
        <taxon>Dikarya</taxon>
        <taxon>Ascomycota</taxon>
        <taxon>Pezizomycotina</taxon>
        <taxon>Dothideomycetes</taxon>
        <taxon>Pleosporomycetidae</taxon>
        <taxon>Pleosporales</taxon>
        <taxon>Pleosporineae</taxon>
        <taxon>Pleosporaceae</taxon>
        <taxon>Alternaria</taxon>
        <taxon>Alternaria sect. Ulocladioides</taxon>
    </lineage>
</organism>
<dbReference type="InterPro" id="IPR036291">
    <property type="entry name" value="NAD(P)-bd_dom_sf"/>
</dbReference>
<evidence type="ECO:0008006" key="4">
    <source>
        <dbReference type="Google" id="ProtNLM"/>
    </source>
</evidence>
<comment type="similarity">
    <text evidence="1">Belongs to the short-chain dehydrogenases/reductases (SDR) family.</text>
</comment>
<accession>A0A8J2I2J7</accession>